<dbReference type="RefSeq" id="WP_311365772.1">
    <property type="nucleotide sequence ID" value="NZ_JAVRIC010000020.1"/>
</dbReference>
<dbReference type="PANTHER" id="PTHR47870:SF4">
    <property type="entry name" value="CYTOCHROME C-TYPE BIOGENESIS PROTEIN CYCH"/>
    <property type="match status" value="1"/>
</dbReference>
<evidence type="ECO:0000256" key="3">
    <source>
        <dbReference type="ARBA" id="ARBA00022748"/>
    </source>
</evidence>
<evidence type="ECO:0000256" key="4">
    <source>
        <dbReference type="ARBA" id="ARBA00022803"/>
    </source>
</evidence>
<evidence type="ECO:0000256" key="1">
    <source>
        <dbReference type="ARBA" id="ARBA00004196"/>
    </source>
</evidence>
<evidence type="ECO:0000259" key="7">
    <source>
        <dbReference type="Pfam" id="PF23914"/>
    </source>
</evidence>
<dbReference type="NCBIfam" id="TIGR03142">
    <property type="entry name" value="cytochro_ccmI"/>
    <property type="match status" value="1"/>
</dbReference>
<proteinExistence type="predicted"/>
<evidence type="ECO:0000259" key="6">
    <source>
        <dbReference type="Pfam" id="PF23892"/>
    </source>
</evidence>
<feature type="domain" description="Cytochrome c-type biogenesis protein H Ig-like" evidence="6">
    <location>
        <begin position="316"/>
        <end position="421"/>
    </location>
</feature>
<reference evidence="8 9" key="1">
    <citation type="submission" date="2023-09" db="EMBL/GenBank/DDBJ databases">
        <authorList>
            <person name="Rey-Velasco X."/>
        </authorList>
    </citation>
    <scope>NUCLEOTIDE SEQUENCE [LARGE SCALE GENOMIC DNA]</scope>
    <source>
        <strain evidence="8 9">W345</strain>
    </source>
</reference>
<dbReference type="Pfam" id="PF23914">
    <property type="entry name" value="TPR_CcmH_CycH"/>
    <property type="match status" value="1"/>
</dbReference>
<dbReference type="Gene3D" id="1.25.40.10">
    <property type="entry name" value="Tetratricopeptide repeat domain"/>
    <property type="match status" value="1"/>
</dbReference>
<feature type="domain" description="Cytochrome c-type biogenesis protein H TPR" evidence="7">
    <location>
        <begin position="137"/>
        <end position="260"/>
    </location>
</feature>
<keyword evidence="2" id="KW-0677">Repeat</keyword>
<name>A0ABU2WKF3_9GAMM</name>
<comment type="subcellular location">
    <subcellularLocation>
        <location evidence="1">Cell envelope</location>
    </subcellularLocation>
</comment>
<gene>
    <name evidence="8" type="primary">ccmI</name>
    <name evidence="8" type="ORF">RM530_13470</name>
</gene>
<organism evidence="8 9">
    <name type="scientific">Banduia mediterranea</name>
    <dbReference type="NCBI Taxonomy" id="3075609"/>
    <lineage>
        <taxon>Bacteria</taxon>
        <taxon>Pseudomonadati</taxon>
        <taxon>Pseudomonadota</taxon>
        <taxon>Gammaproteobacteria</taxon>
        <taxon>Nevskiales</taxon>
        <taxon>Algiphilaceae</taxon>
        <taxon>Banduia</taxon>
    </lineage>
</organism>
<evidence type="ECO:0000256" key="5">
    <source>
        <dbReference type="SAM" id="MobiDB-lite"/>
    </source>
</evidence>
<dbReference type="Pfam" id="PF23892">
    <property type="entry name" value="Ig_CycH"/>
    <property type="match status" value="1"/>
</dbReference>
<keyword evidence="3" id="KW-0201">Cytochrome c-type biogenesis</keyword>
<feature type="region of interest" description="Disordered" evidence="5">
    <location>
        <begin position="276"/>
        <end position="309"/>
    </location>
</feature>
<dbReference type="EMBL" id="JAVRIC010000020">
    <property type="protein sequence ID" value="MDT0498366.1"/>
    <property type="molecule type" value="Genomic_DNA"/>
</dbReference>
<evidence type="ECO:0000313" key="8">
    <source>
        <dbReference type="EMBL" id="MDT0498366.1"/>
    </source>
</evidence>
<dbReference type="InterPro" id="IPR017560">
    <property type="entry name" value="Cyt_c_biogenesis_CcmI"/>
</dbReference>
<dbReference type="Proteomes" id="UP001254608">
    <property type="component" value="Unassembled WGS sequence"/>
</dbReference>
<dbReference type="InterPro" id="IPR056412">
    <property type="entry name" value="Ig_CycH"/>
</dbReference>
<evidence type="ECO:0000313" key="9">
    <source>
        <dbReference type="Proteomes" id="UP001254608"/>
    </source>
</evidence>
<dbReference type="InterPro" id="IPR011990">
    <property type="entry name" value="TPR-like_helical_dom_sf"/>
</dbReference>
<dbReference type="SUPFAM" id="SSF48452">
    <property type="entry name" value="TPR-like"/>
    <property type="match status" value="1"/>
</dbReference>
<protein>
    <submittedName>
        <fullName evidence="8">C-type cytochrome biogenesis protein CcmI</fullName>
    </submittedName>
</protein>
<dbReference type="InterPro" id="IPR051263">
    <property type="entry name" value="C-type_cytochrome_biogenesis"/>
</dbReference>
<sequence length="425" mass="45595">MIWLLLTFLAFATAAVVTRPWWRPAPEDAGVDRAGANIAMYRQRLSELELEHASGTLAADEFDNAKAELGRRLLDDAESPAAPSPEPAAKAAQDRGGLGPAWLVLVLLPALGLGGYALGGQWRSIGLEVGGGPEVAASPQQIDDLVASLATRMQQSPDAEGYALLGRSYGTMQRYAASAQAFAQANRLSNKQSADWLTDEAEAVALSNGNAWSGRPRMLLDQALDIAPEQGKALFYAGLAALQAGDNDNAAVYWRRLLAQPELPDDVRESLRQRLAQVEARDEQAAPLSPDEPVNSTASARADGARPNPAETVGVNLRIELSPELRERAQGMKLFVFAKAESGPPMPLAVQRLAVDHWPVEVRLDDSMAMIPSARLSQFDRWVLTARLSEDGDAIPGPGDLQAQKTIDASSSGDRVDLVIDQVLQ</sequence>
<dbReference type="PANTHER" id="PTHR47870">
    <property type="entry name" value="CYTOCHROME C-TYPE BIOGENESIS PROTEIN CCMH"/>
    <property type="match status" value="1"/>
</dbReference>
<comment type="caution">
    <text evidence="8">The sequence shown here is derived from an EMBL/GenBank/DDBJ whole genome shotgun (WGS) entry which is preliminary data.</text>
</comment>
<accession>A0ABU2WKF3</accession>
<dbReference type="InterPro" id="IPR056413">
    <property type="entry name" value="TPR_CcmH_CycH"/>
</dbReference>
<evidence type="ECO:0000256" key="2">
    <source>
        <dbReference type="ARBA" id="ARBA00022737"/>
    </source>
</evidence>
<keyword evidence="4" id="KW-0802">TPR repeat</keyword>
<keyword evidence="9" id="KW-1185">Reference proteome</keyword>